<comment type="caution">
    <text evidence="2">The sequence shown here is derived from an EMBL/GenBank/DDBJ whole genome shotgun (WGS) entry which is preliminary data.</text>
</comment>
<name>A0ABS5LJ35_9BACI</name>
<gene>
    <name evidence="2" type="ORF">J9317_17215</name>
</gene>
<keyword evidence="3" id="KW-1185">Reference proteome</keyword>
<evidence type="ECO:0000256" key="1">
    <source>
        <dbReference type="SAM" id="MobiDB-lite"/>
    </source>
</evidence>
<reference evidence="2 3" key="1">
    <citation type="submission" date="2021-04" db="EMBL/GenBank/DDBJ databases">
        <title>Metabacillus sp. strain KIGAM252 whole genome sequence.</title>
        <authorList>
            <person name="Seo M.-J."/>
            <person name="Cho E.-S."/>
            <person name="Hwang C.Y."/>
            <person name="Yoon D.J."/>
        </authorList>
    </citation>
    <scope>NUCLEOTIDE SEQUENCE [LARGE SCALE GENOMIC DNA]</scope>
    <source>
        <strain evidence="2 3">KIGAM252</strain>
    </source>
</reference>
<evidence type="ECO:0000313" key="2">
    <source>
        <dbReference type="EMBL" id="MBS2970488.1"/>
    </source>
</evidence>
<sequence>MSEMNPQEALALIKKIGTELEKSLNDTIQDRLNQEELLILANMAVPFIKKTFEQSQEISEFLSVPLNFATKRDFVRLANLSIQIEEKLDQIEGYLHQLANQESSPAPSLLSSEAPSSIAREERPSLSKNRAKKEQLKHLLIHYALNIKAYPQRNPSNNDSI</sequence>
<accession>A0ABS5LJ35</accession>
<feature type="region of interest" description="Disordered" evidence="1">
    <location>
        <begin position="101"/>
        <end position="131"/>
    </location>
</feature>
<evidence type="ECO:0000313" key="3">
    <source>
        <dbReference type="Proteomes" id="UP000682403"/>
    </source>
</evidence>
<protein>
    <submittedName>
        <fullName evidence="2">Uncharacterized protein</fullName>
    </submittedName>
</protein>
<dbReference type="Proteomes" id="UP000682403">
    <property type="component" value="Unassembled WGS sequence"/>
</dbReference>
<organism evidence="2 3">
    <name type="scientific">Metabacillus flavus</name>
    <dbReference type="NCBI Taxonomy" id="2823519"/>
    <lineage>
        <taxon>Bacteria</taxon>
        <taxon>Bacillati</taxon>
        <taxon>Bacillota</taxon>
        <taxon>Bacilli</taxon>
        <taxon>Bacillales</taxon>
        <taxon>Bacillaceae</taxon>
        <taxon>Metabacillus</taxon>
    </lineage>
</organism>
<feature type="compositionally biased region" description="Low complexity" evidence="1">
    <location>
        <begin position="102"/>
        <end position="117"/>
    </location>
</feature>
<dbReference type="EMBL" id="JAGVRK010000001">
    <property type="protein sequence ID" value="MBS2970488.1"/>
    <property type="molecule type" value="Genomic_DNA"/>
</dbReference>
<dbReference type="RefSeq" id="WP_211560845.1">
    <property type="nucleotide sequence ID" value="NZ_JAGVRK010000001.1"/>
</dbReference>
<proteinExistence type="predicted"/>